<dbReference type="AlphaFoldDB" id="K1E0Y7"/>
<dbReference type="PANTHER" id="PTHR33392">
    <property type="entry name" value="POLYISOPRENYL-TEICHOIC ACID--PEPTIDOGLYCAN TEICHOIC ACID TRANSFERASE TAGU"/>
    <property type="match status" value="1"/>
</dbReference>
<feature type="transmembrane region" description="Helical" evidence="3">
    <location>
        <begin position="53"/>
        <end position="73"/>
    </location>
</feature>
<sequence length="498" mass="53599">MSDSTTPESRRALGERGIIARRKARQSRRYYTLTAASTVIPGLGLIRTRRRTGITIVTAFVATILLVLGWALAKGVTSSIIGVGVSRRALMVLIPIIVIGAIVWIWGIITTARDNLPEGTSGRPRVAMVVFAALAALLVFAPAAQSVRYAVIQRSLIGSVFEDLRPDGAAAPGEGDDPWAGTDRVNIMLVGSDAGADRDGIRPDSLMVASVDTQTGETVLFGIPRNLQNIPFSDSNPLKQKYPDGFNCGDQCLMEYVWTLGRDNADLFPADVNPGLVATKDAASEILGLHIDYTTVINLEGFTQLVDAMGGVTVDVKERVCIGCKIEGGVVVGTTGYIEPGVQELDGYHALWYSRSRADSADGDFSRMRRQRCMVGALLNQVNPTSMLVRYPALAKTLQDNVTVDIPQQDLKAWAELVLRIQDGGTIKSLPLTNKNIDVNRPDYDKIHTMVDEAINPPEPEPKKSTKKKTTSTTSSTTSSTSSSTTSGDELSDITASC</sequence>
<evidence type="ECO:0000256" key="1">
    <source>
        <dbReference type="ARBA" id="ARBA00006068"/>
    </source>
</evidence>
<feature type="region of interest" description="Disordered" evidence="2">
    <location>
        <begin position="453"/>
        <end position="498"/>
    </location>
</feature>
<dbReference type="Pfam" id="PF03816">
    <property type="entry name" value="LytR_cpsA_psr"/>
    <property type="match status" value="1"/>
</dbReference>
<dbReference type="InterPro" id="IPR050922">
    <property type="entry name" value="LytR/CpsA/Psr_CW_biosynth"/>
</dbReference>
<dbReference type="eggNOG" id="COG1316">
    <property type="taxonomic scope" value="Bacteria"/>
</dbReference>
<evidence type="ECO:0000313" key="6">
    <source>
        <dbReference type="EMBL" id="RWU83088.1"/>
    </source>
</evidence>
<dbReference type="Gene3D" id="3.40.630.190">
    <property type="entry name" value="LCP protein"/>
    <property type="match status" value="1"/>
</dbReference>
<reference evidence="6 8" key="1">
    <citation type="journal article" date="2009" name="Int. J. Syst. Evol. Microbiol.">
        <title>Janibacter hoylei sp. nov., Bacillus isronensis sp. nov. and Bacillus aryabhattai sp. nov., isolated from cryotubes used for collecting air from the upper atmosphere.</title>
        <authorList>
            <person name="Shivaji S."/>
            <person name="Chaturvedi P."/>
            <person name="Begum Z."/>
            <person name="Pindi P.K."/>
            <person name="Manorama R."/>
            <person name="Padmanaban D.A."/>
            <person name="Shouche Y.S."/>
            <person name="Pawar S."/>
            <person name="Vaishampayan P."/>
            <person name="Dutt C.B."/>
            <person name="Datta G.N."/>
            <person name="Manchanda R.K."/>
            <person name="Rao U.R."/>
            <person name="Bhargava P.M."/>
            <person name="Narlikar J.V."/>
        </authorList>
    </citation>
    <scope>NUCLEOTIDE SEQUENCE [LARGE SCALE GENOMIC DNA]</scope>
    <source>
        <strain evidence="6 8">PVAS-1</strain>
    </source>
</reference>
<dbReference type="EMBL" id="ALWX01000010">
    <property type="protein sequence ID" value="EKA62314.1"/>
    <property type="molecule type" value="Genomic_DNA"/>
</dbReference>
<keyword evidence="3" id="KW-0812">Transmembrane</keyword>
<feature type="transmembrane region" description="Helical" evidence="3">
    <location>
        <begin position="85"/>
        <end position="106"/>
    </location>
</feature>
<reference evidence="6" key="3">
    <citation type="submission" date="2017-11" db="EMBL/GenBank/DDBJ databases">
        <authorList>
            <person name="Seuylemezian A."/>
            <person name="Cooper K."/>
            <person name="Vaishampayan P."/>
        </authorList>
    </citation>
    <scope>NUCLEOTIDE SEQUENCE</scope>
    <source>
        <strain evidence="6">PVAS-1</strain>
    </source>
</reference>
<comment type="caution">
    <text evidence="5">The sequence shown here is derived from an EMBL/GenBank/DDBJ whole genome shotgun (WGS) entry which is preliminary data.</text>
</comment>
<dbReference type="Proteomes" id="UP000004474">
    <property type="component" value="Unassembled WGS sequence"/>
</dbReference>
<dbReference type="Proteomes" id="UP000288711">
    <property type="component" value="Unassembled WGS sequence"/>
</dbReference>
<feature type="domain" description="Cell envelope-related transcriptional attenuator" evidence="4">
    <location>
        <begin position="202"/>
        <end position="382"/>
    </location>
</feature>
<evidence type="ECO:0000259" key="4">
    <source>
        <dbReference type="Pfam" id="PF03816"/>
    </source>
</evidence>
<dbReference type="STRING" id="1210046.B277_02843"/>
<keyword evidence="8" id="KW-1185">Reference proteome</keyword>
<protein>
    <submittedName>
        <fullName evidence="5">Cell envelope-related function transcriptional attenuator common domain-containing protein</fullName>
    </submittedName>
    <submittedName>
        <fullName evidence="6">LytR family transcriptional regulator</fullName>
    </submittedName>
</protein>
<evidence type="ECO:0000256" key="3">
    <source>
        <dbReference type="SAM" id="Phobius"/>
    </source>
</evidence>
<gene>
    <name evidence="5" type="ORF">B277_02843</name>
    <name evidence="6" type="ORF">CWN80_09845</name>
</gene>
<proteinExistence type="inferred from homology"/>
<keyword evidence="3" id="KW-1133">Transmembrane helix</keyword>
<reference evidence="5 7" key="2">
    <citation type="journal article" date="2012" name="J. Bacteriol.">
        <title>Genome Sequence of Janibacter hoylei MTCC8307, Isolated from the Stratospheric Air.</title>
        <authorList>
            <person name="Pawar S.P."/>
            <person name="Dhotre D.P."/>
            <person name="Shetty S.A."/>
            <person name="Chowdhury S.P."/>
            <person name="Chaudhari B.L."/>
            <person name="Shouche Y.S."/>
        </authorList>
    </citation>
    <scope>NUCLEOTIDE SEQUENCE [LARGE SCALE GENOMIC DNA]</scope>
    <source>
        <strain evidence="5 7">PVAS-1</strain>
    </source>
</reference>
<evidence type="ECO:0000256" key="2">
    <source>
        <dbReference type="SAM" id="MobiDB-lite"/>
    </source>
</evidence>
<dbReference type="PANTHER" id="PTHR33392:SF6">
    <property type="entry name" value="POLYISOPRENYL-TEICHOIC ACID--PEPTIDOGLYCAN TEICHOIC ACID TRANSFERASE TAGU"/>
    <property type="match status" value="1"/>
</dbReference>
<dbReference type="EMBL" id="PIPF01000009">
    <property type="protein sequence ID" value="RWU83088.1"/>
    <property type="molecule type" value="Genomic_DNA"/>
</dbReference>
<keyword evidence="3" id="KW-0472">Membrane</keyword>
<dbReference type="InterPro" id="IPR004474">
    <property type="entry name" value="LytR_CpsA_psr"/>
</dbReference>
<dbReference type="OrthoDB" id="3573673at2"/>
<dbReference type="RefSeq" id="WP_007924913.1">
    <property type="nucleotide sequence ID" value="NZ_ALWX01000010.1"/>
</dbReference>
<evidence type="ECO:0000313" key="7">
    <source>
        <dbReference type="Proteomes" id="UP000004474"/>
    </source>
</evidence>
<name>K1E0Y7_9MICO</name>
<feature type="compositionally biased region" description="Low complexity" evidence="2">
    <location>
        <begin position="471"/>
        <end position="487"/>
    </location>
</feature>
<comment type="similarity">
    <text evidence="1">Belongs to the LytR/CpsA/Psr (LCP) family.</text>
</comment>
<accession>K1E0Y7</accession>
<evidence type="ECO:0000313" key="5">
    <source>
        <dbReference type="EMBL" id="EKA62314.1"/>
    </source>
</evidence>
<dbReference type="PATRIC" id="fig|1210046.3.peg.550"/>
<feature type="transmembrane region" description="Helical" evidence="3">
    <location>
        <begin position="126"/>
        <end position="144"/>
    </location>
</feature>
<organism evidence="5 7">
    <name type="scientific">Janibacter hoylei PVAS-1</name>
    <dbReference type="NCBI Taxonomy" id="1210046"/>
    <lineage>
        <taxon>Bacteria</taxon>
        <taxon>Bacillati</taxon>
        <taxon>Actinomycetota</taxon>
        <taxon>Actinomycetes</taxon>
        <taxon>Micrococcales</taxon>
        <taxon>Intrasporangiaceae</taxon>
        <taxon>Janibacter</taxon>
    </lineage>
</organism>
<dbReference type="NCBIfam" id="TIGR00350">
    <property type="entry name" value="lytR_cpsA_psr"/>
    <property type="match status" value="1"/>
</dbReference>
<evidence type="ECO:0000313" key="8">
    <source>
        <dbReference type="Proteomes" id="UP000288711"/>
    </source>
</evidence>